<dbReference type="RefSeq" id="WP_169923020.1">
    <property type="nucleotide sequence ID" value="NZ_CAWNNJ010000086.1"/>
</dbReference>
<keyword evidence="2" id="KW-1185">Reference proteome</keyword>
<evidence type="ECO:0000313" key="2">
    <source>
        <dbReference type="Proteomes" id="UP000665047"/>
    </source>
</evidence>
<accession>A0ABX7VGM3</accession>
<gene>
    <name evidence="1" type="ORF">HGO23_11835</name>
</gene>
<organism evidence="1 2">
    <name type="scientific">Xenorhabdus budapestensis</name>
    <dbReference type="NCBI Taxonomy" id="290110"/>
    <lineage>
        <taxon>Bacteria</taxon>
        <taxon>Pseudomonadati</taxon>
        <taxon>Pseudomonadota</taxon>
        <taxon>Gammaproteobacteria</taxon>
        <taxon>Enterobacterales</taxon>
        <taxon>Morganellaceae</taxon>
        <taxon>Xenorhabdus</taxon>
    </lineage>
</organism>
<dbReference type="EMBL" id="CP072455">
    <property type="protein sequence ID" value="QTL38585.1"/>
    <property type="molecule type" value="Genomic_DNA"/>
</dbReference>
<reference evidence="1 2" key="1">
    <citation type="submission" date="2021-03" db="EMBL/GenBank/DDBJ databases">
        <title>Complete Genome Sequence Data of Xenorhabdus budapestensis strain C72, a Candidate Biological Control Agent, from China.</title>
        <authorList>
            <person name="LI B."/>
            <person name="WANG S."/>
            <person name="QIU D."/>
        </authorList>
    </citation>
    <scope>NUCLEOTIDE SEQUENCE [LARGE SCALE GENOMIC DNA]</scope>
    <source>
        <strain evidence="1 2">C-7-2</strain>
    </source>
</reference>
<proteinExistence type="predicted"/>
<name>A0ABX7VGM3_XENBU</name>
<protein>
    <submittedName>
        <fullName evidence="1">Uncharacterized protein</fullName>
    </submittedName>
</protein>
<dbReference type="Proteomes" id="UP000665047">
    <property type="component" value="Chromosome"/>
</dbReference>
<sequence>MEMLIVNADAMVDGVWMKRRQGEVGFIGTLAGMENTRKLSRQMTGLSDK</sequence>
<evidence type="ECO:0000313" key="1">
    <source>
        <dbReference type="EMBL" id="QTL38585.1"/>
    </source>
</evidence>